<evidence type="ECO:0000256" key="1">
    <source>
        <dbReference type="ARBA" id="ARBA00004613"/>
    </source>
</evidence>
<comment type="caution">
    <text evidence="3">The sequence shown here is derived from an EMBL/GenBank/DDBJ whole genome shotgun (WGS) entry which is preliminary data.</text>
</comment>
<dbReference type="PRINTS" id="PR00313">
    <property type="entry name" value="CABNDNGRPT"/>
</dbReference>
<comment type="subcellular location">
    <subcellularLocation>
        <location evidence="1">Secreted</location>
    </subcellularLocation>
</comment>
<evidence type="ECO:0000313" key="4">
    <source>
        <dbReference type="Proteomes" id="UP001243757"/>
    </source>
</evidence>
<dbReference type="PROSITE" id="PS00330">
    <property type="entry name" value="HEMOLYSIN_CALCIUM"/>
    <property type="match status" value="2"/>
</dbReference>
<evidence type="ECO:0000313" key="3">
    <source>
        <dbReference type="EMBL" id="MDK3016519.1"/>
    </source>
</evidence>
<dbReference type="PANTHER" id="PTHR38340:SF1">
    <property type="entry name" value="S-LAYER PROTEIN"/>
    <property type="match status" value="1"/>
</dbReference>
<evidence type="ECO:0000256" key="2">
    <source>
        <dbReference type="ARBA" id="ARBA00022525"/>
    </source>
</evidence>
<dbReference type="Proteomes" id="UP001243757">
    <property type="component" value="Unassembled WGS sequence"/>
</dbReference>
<dbReference type="InterPro" id="IPR050557">
    <property type="entry name" value="RTX_toxin/Mannuronan_C5-epim"/>
</dbReference>
<dbReference type="RefSeq" id="WP_284479330.1">
    <property type="nucleotide sequence ID" value="NZ_JASNJD010000001.1"/>
</dbReference>
<organism evidence="3 4">
    <name type="scientific">Pseudodonghicola flavimaris</name>
    <dbReference type="NCBI Taxonomy" id="3050036"/>
    <lineage>
        <taxon>Bacteria</taxon>
        <taxon>Pseudomonadati</taxon>
        <taxon>Pseudomonadota</taxon>
        <taxon>Alphaproteobacteria</taxon>
        <taxon>Rhodobacterales</taxon>
        <taxon>Paracoccaceae</taxon>
        <taxon>Pseudodonghicola</taxon>
    </lineage>
</organism>
<accession>A0ABT7EVZ5</accession>
<sequence>MKVILKNGIGDRLDIAPDLFGFGVDTPDGLDAARVGRKDVGDGVYRYAFKIDGDDTVATALVFADTPRNKAEFEAGDWGVWLKSIVFKDDAGKQLASMTDIDWGIAPFKFKTVSTYIEQTAETWTPWLAGDDKLSGNRHDNLINAGDGDDTLNGGGGRDTLIGGAGNDILDGGRGRDTLTGSDGADAFIFSKGYGKDTITDFELGVDTLILDHHLWKGDLTERQIVNKFASFDGDGILFDFGRHELKLEGIFNAKTIIDDIQIA</sequence>
<dbReference type="Pfam" id="PF00353">
    <property type="entry name" value="HemolysinCabind"/>
    <property type="match status" value="1"/>
</dbReference>
<dbReference type="EMBL" id="JASNJD010000001">
    <property type="protein sequence ID" value="MDK3016519.1"/>
    <property type="molecule type" value="Genomic_DNA"/>
</dbReference>
<dbReference type="SUPFAM" id="SSF51120">
    <property type="entry name" value="beta-Roll"/>
    <property type="match status" value="1"/>
</dbReference>
<dbReference type="Gene3D" id="2.150.10.10">
    <property type="entry name" value="Serralysin-like metalloprotease, C-terminal"/>
    <property type="match status" value="1"/>
</dbReference>
<dbReference type="PANTHER" id="PTHR38340">
    <property type="entry name" value="S-LAYER PROTEIN"/>
    <property type="match status" value="1"/>
</dbReference>
<evidence type="ECO:0008006" key="5">
    <source>
        <dbReference type="Google" id="ProtNLM"/>
    </source>
</evidence>
<dbReference type="InterPro" id="IPR001343">
    <property type="entry name" value="Hemolysn_Ca-bd"/>
</dbReference>
<gene>
    <name evidence="3" type="ORF">QO033_02460</name>
</gene>
<dbReference type="InterPro" id="IPR011049">
    <property type="entry name" value="Serralysin-like_metalloprot_C"/>
</dbReference>
<dbReference type="InterPro" id="IPR018511">
    <property type="entry name" value="Hemolysin-typ_Ca-bd_CS"/>
</dbReference>
<keyword evidence="2" id="KW-0964">Secreted</keyword>
<name>A0ABT7EVZ5_9RHOB</name>
<protein>
    <recommendedName>
        <fullName evidence="5">Hemolysin type calcium-binding protein</fullName>
    </recommendedName>
</protein>
<proteinExistence type="predicted"/>
<reference evidence="3 4" key="1">
    <citation type="submission" date="2023-05" db="EMBL/GenBank/DDBJ databases">
        <title>Pseudodonghicola sp. nov.</title>
        <authorList>
            <person name="Huang J."/>
        </authorList>
    </citation>
    <scope>NUCLEOTIDE SEQUENCE [LARGE SCALE GENOMIC DNA]</scope>
    <source>
        <strain evidence="3 4">IC7</strain>
    </source>
</reference>
<keyword evidence="4" id="KW-1185">Reference proteome</keyword>